<sequence length="190" mass="21144">MNKPVVIAQDGLPRRLFSVADVDRMVEAGIIGHDERVEIVDGEILPMSPKGPLHETFKQHLTIHFARNLPAGTTFIQEAGWRLGEMLYLEPDYLFFPDRLGIATVGGPDALLVVEVADTSLGYDAGRKVELYARLGVREYWVVEARTRETRVHREPDGGHFGRRFVAGPDDVLAPHLLAGLTLRLSDLPL</sequence>
<dbReference type="Gene3D" id="3.90.1570.10">
    <property type="entry name" value="tt1808, chain A"/>
    <property type="match status" value="1"/>
</dbReference>
<dbReference type="InterPro" id="IPR011335">
    <property type="entry name" value="Restrct_endonuc-II-like"/>
</dbReference>
<proteinExistence type="predicted"/>
<protein>
    <submittedName>
        <fullName evidence="2">Uma2 family endonuclease</fullName>
    </submittedName>
</protein>
<dbReference type="CDD" id="cd06260">
    <property type="entry name" value="DUF820-like"/>
    <property type="match status" value="1"/>
</dbReference>
<evidence type="ECO:0000313" key="3">
    <source>
        <dbReference type="Proteomes" id="UP000294547"/>
    </source>
</evidence>
<keyword evidence="2" id="KW-0540">Nuclease</keyword>
<dbReference type="Pfam" id="PF05685">
    <property type="entry name" value="Uma2"/>
    <property type="match status" value="1"/>
</dbReference>
<dbReference type="AlphaFoldDB" id="A0A4V3CVJ1"/>
<accession>A0A4V3CVJ1</accession>
<evidence type="ECO:0000313" key="2">
    <source>
        <dbReference type="EMBL" id="TDP82668.1"/>
    </source>
</evidence>
<dbReference type="EMBL" id="SNXY01000010">
    <property type="protein sequence ID" value="TDP82668.1"/>
    <property type="molecule type" value="Genomic_DNA"/>
</dbReference>
<organism evidence="2 3">
    <name type="scientific">Oharaeibacter diazotrophicus</name>
    <dbReference type="NCBI Taxonomy" id="1920512"/>
    <lineage>
        <taxon>Bacteria</taxon>
        <taxon>Pseudomonadati</taxon>
        <taxon>Pseudomonadota</taxon>
        <taxon>Alphaproteobacteria</taxon>
        <taxon>Hyphomicrobiales</taxon>
        <taxon>Pleomorphomonadaceae</taxon>
        <taxon>Oharaeibacter</taxon>
    </lineage>
</organism>
<dbReference type="GO" id="GO:0004519">
    <property type="term" value="F:endonuclease activity"/>
    <property type="evidence" value="ECO:0007669"/>
    <property type="project" value="UniProtKB-KW"/>
</dbReference>
<dbReference type="InterPro" id="IPR012296">
    <property type="entry name" value="Nuclease_put_TT1808"/>
</dbReference>
<keyword evidence="2" id="KW-0255">Endonuclease</keyword>
<comment type="caution">
    <text evidence="2">The sequence shown here is derived from an EMBL/GenBank/DDBJ whole genome shotgun (WGS) entry which is preliminary data.</text>
</comment>
<dbReference type="SUPFAM" id="SSF52980">
    <property type="entry name" value="Restriction endonuclease-like"/>
    <property type="match status" value="1"/>
</dbReference>
<keyword evidence="2" id="KW-0378">Hydrolase</keyword>
<dbReference type="PANTHER" id="PTHR35400">
    <property type="entry name" value="SLR1083 PROTEIN"/>
    <property type="match status" value="1"/>
</dbReference>
<reference evidence="2 3" key="1">
    <citation type="submission" date="2019-03" db="EMBL/GenBank/DDBJ databases">
        <title>Genomic Encyclopedia of Type Strains, Phase IV (KMG-IV): sequencing the most valuable type-strain genomes for metagenomic binning, comparative biology and taxonomic classification.</title>
        <authorList>
            <person name="Goeker M."/>
        </authorList>
    </citation>
    <scope>NUCLEOTIDE SEQUENCE [LARGE SCALE GENOMIC DNA]</scope>
    <source>
        <strain evidence="2 3">DSM 102969</strain>
    </source>
</reference>
<dbReference type="Proteomes" id="UP000294547">
    <property type="component" value="Unassembled WGS sequence"/>
</dbReference>
<gene>
    <name evidence="2" type="ORF">EDD54_3937</name>
</gene>
<evidence type="ECO:0000259" key="1">
    <source>
        <dbReference type="Pfam" id="PF05685"/>
    </source>
</evidence>
<feature type="domain" description="Putative restriction endonuclease" evidence="1">
    <location>
        <begin position="31"/>
        <end position="185"/>
    </location>
</feature>
<dbReference type="RefSeq" id="WP_165644336.1">
    <property type="nucleotide sequence ID" value="NZ_BSPM01000007.1"/>
</dbReference>
<keyword evidence="3" id="KW-1185">Reference proteome</keyword>
<dbReference type="InterPro" id="IPR008538">
    <property type="entry name" value="Uma2"/>
</dbReference>
<name>A0A4V3CVJ1_9HYPH</name>
<dbReference type="PANTHER" id="PTHR35400:SF3">
    <property type="entry name" value="SLL1072 PROTEIN"/>
    <property type="match status" value="1"/>
</dbReference>